<dbReference type="OrthoDB" id="5450317at2"/>
<dbReference type="PANTHER" id="PTHR43569">
    <property type="entry name" value="AMIDOHYDROLASE"/>
    <property type="match status" value="1"/>
</dbReference>
<evidence type="ECO:0000259" key="2">
    <source>
        <dbReference type="Pfam" id="PF04909"/>
    </source>
</evidence>
<proteinExistence type="inferred from homology"/>
<keyword evidence="3" id="KW-0378">Hydrolase</keyword>
<dbReference type="Pfam" id="PF04909">
    <property type="entry name" value="Amidohydro_2"/>
    <property type="match status" value="1"/>
</dbReference>
<accession>A0A2M9H6L1</accession>
<dbReference type="PANTHER" id="PTHR43569:SF2">
    <property type="entry name" value="AMIDOHYDROLASE-RELATED DOMAIN-CONTAINING PROTEIN"/>
    <property type="match status" value="1"/>
</dbReference>
<sequence length="261" mass="29345">MTLRVIDSHFHIWNPQVQDLPWLAGLPKLQNTYTIGDLEAEYARFGVNFLGGVYVEVDAADHEQEDRLLYENKSPKILKRMLRVKLSPTMRVPINADGIREPLHVDSEPRGRCLEPSFIEGLRAMAAKGMPFELCNRGEELPDMAKAFAQVPEVTVIMDHLGNAPGLDETTKKALADMAALPNSYIKVSGDNPVDPDIVKYVRDTFGPKKVLYSSNWPVVELNSTFATHFQLMLDTFGEDEDFFMNNAVRAYGITLGKDMQ</sequence>
<keyword evidence="4" id="KW-1185">Reference proteome</keyword>
<name>A0A2M9H6L1_9BIFI</name>
<protein>
    <submittedName>
        <fullName evidence="3">Amidohydrolase</fullName>
    </submittedName>
</protein>
<dbReference type="SUPFAM" id="SSF51556">
    <property type="entry name" value="Metallo-dependent hydrolases"/>
    <property type="match status" value="1"/>
</dbReference>
<organism evidence="3 4">
    <name type="scientific">Bifidobacterium primatium</name>
    <dbReference type="NCBI Taxonomy" id="2045438"/>
    <lineage>
        <taxon>Bacteria</taxon>
        <taxon>Bacillati</taxon>
        <taxon>Actinomycetota</taxon>
        <taxon>Actinomycetes</taxon>
        <taxon>Bifidobacteriales</taxon>
        <taxon>Bifidobacteriaceae</taxon>
        <taxon>Bifidobacterium</taxon>
    </lineage>
</organism>
<dbReference type="AlphaFoldDB" id="A0A2M9H6L1"/>
<evidence type="ECO:0000313" key="4">
    <source>
        <dbReference type="Proteomes" id="UP000229095"/>
    </source>
</evidence>
<dbReference type="Gene3D" id="3.20.20.140">
    <property type="entry name" value="Metal-dependent hydrolases"/>
    <property type="match status" value="1"/>
</dbReference>
<dbReference type="EMBL" id="PEBI01000005">
    <property type="protein sequence ID" value="PJM72441.1"/>
    <property type="molecule type" value="Genomic_DNA"/>
</dbReference>
<evidence type="ECO:0000313" key="3">
    <source>
        <dbReference type="EMBL" id="PJM72441.1"/>
    </source>
</evidence>
<dbReference type="Proteomes" id="UP000229095">
    <property type="component" value="Unassembled WGS sequence"/>
</dbReference>
<evidence type="ECO:0000256" key="1">
    <source>
        <dbReference type="ARBA" id="ARBA00038310"/>
    </source>
</evidence>
<reference evidence="3 4" key="1">
    <citation type="submission" date="2017-10" db="EMBL/GenBank/DDBJ databases">
        <title>Draft genome sequences of strains TRE 1, TRE 9, TRE H and TRI 7, isolated from tamarins, belonging to four potential novel Bifidobacterium species.</title>
        <authorList>
            <person name="Mattarelli P."/>
            <person name="Modesto M."/>
            <person name="Puglisi E."/>
            <person name="Morelli L."/>
            <person name="Spezio C."/>
            <person name="Bonetti A."/>
            <person name="Sandri C."/>
        </authorList>
    </citation>
    <scope>NUCLEOTIDE SEQUENCE [LARGE SCALE GENOMIC DNA]</scope>
    <source>
        <strain evidence="4">TRE1</strain>
    </source>
</reference>
<feature type="domain" description="Amidohydrolase-related" evidence="2">
    <location>
        <begin position="6"/>
        <end position="254"/>
    </location>
</feature>
<gene>
    <name evidence="3" type="ORF">CS006_09920</name>
</gene>
<comment type="similarity">
    <text evidence="1">Belongs to the metallo-dependent hydrolases superfamily.</text>
</comment>
<dbReference type="InterPro" id="IPR032466">
    <property type="entry name" value="Metal_Hydrolase"/>
</dbReference>
<dbReference type="GO" id="GO:0016787">
    <property type="term" value="F:hydrolase activity"/>
    <property type="evidence" value="ECO:0007669"/>
    <property type="project" value="UniProtKB-KW"/>
</dbReference>
<dbReference type="InterPro" id="IPR052350">
    <property type="entry name" value="Metallo-dep_Lactonases"/>
</dbReference>
<comment type="caution">
    <text evidence="3">The sequence shown here is derived from an EMBL/GenBank/DDBJ whole genome shotgun (WGS) entry which is preliminary data.</text>
</comment>
<dbReference type="InterPro" id="IPR006680">
    <property type="entry name" value="Amidohydro-rel"/>
</dbReference>
<dbReference type="RefSeq" id="WP_100511670.1">
    <property type="nucleotide sequence ID" value="NZ_PEBI01000005.1"/>
</dbReference>